<dbReference type="PANTHER" id="PTHR42774">
    <property type="entry name" value="PHOSPHOTRANSFERASE SYSTEM TRANSPORT PROTEIN"/>
    <property type="match status" value="1"/>
</dbReference>
<reference evidence="4 5" key="1">
    <citation type="journal article" date="2020" name="Nat. Food">
        <title>A phased Vanilla planifolia genome enables genetic improvement of flavour and production.</title>
        <authorList>
            <person name="Hasing T."/>
            <person name="Tang H."/>
            <person name="Brym M."/>
            <person name="Khazi F."/>
            <person name="Huang T."/>
            <person name="Chambers A.H."/>
        </authorList>
    </citation>
    <scope>NUCLEOTIDE SEQUENCE [LARGE SCALE GENOMIC DNA]</scope>
    <source>
        <tissue evidence="4">Leaf</tissue>
    </source>
</reference>
<dbReference type="Gene3D" id="3.40.1190.20">
    <property type="match status" value="1"/>
</dbReference>
<dbReference type="Pfam" id="PF00294">
    <property type="entry name" value="PfkB"/>
    <property type="match status" value="1"/>
</dbReference>
<dbReference type="InterPro" id="IPR052562">
    <property type="entry name" value="Ketohexokinase-related"/>
</dbReference>
<keyword evidence="2" id="KW-0418">Kinase</keyword>
<feature type="domain" description="Carbohydrate kinase PfkB" evidence="3">
    <location>
        <begin position="135"/>
        <end position="193"/>
    </location>
</feature>
<dbReference type="InterPro" id="IPR029056">
    <property type="entry name" value="Ribokinase-like"/>
</dbReference>
<name>A0A835PI11_VANPL</name>
<evidence type="ECO:0000313" key="5">
    <source>
        <dbReference type="Proteomes" id="UP000639772"/>
    </source>
</evidence>
<evidence type="ECO:0000256" key="1">
    <source>
        <dbReference type="ARBA" id="ARBA00022679"/>
    </source>
</evidence>
<dbReference type="PANTHER" id="PTHR42774:SF3">
    <property type="entry name" value="KETOHEXOKINASE"/>
    <property type="match status" value="1"/>
</dbReference>
<evidence type="ECO:0000256" key="2">
    <source>
        <dbReference type="ARBA" id="ARBA00022777"/>
    </source>
</evidence>
<dbReference type="InterPro" id="IPR002173">
    <property type="entry name" value="Carboh/pur_kinase_PfkB_CS"/>
</dbReference>
<evidence type="ECO:0000259" key="3">
    <source>
        <dbReference type="Pfam" id="PF00294"/>
    </source>
</evidence>
<protein>
    <recommendedName>
        <fullName evidence="3">Carbohydrate kinase PfkB domain-containing protein</fullName>
    </recommendedName>
</protein>
<organism evidence="4 5">
    <name type="scientific">Vanilla planifolia</name>
    <name type="common">Vanilla</name>
    <dbReference type="NCBI Taxonomy" id="51239"/>
    <lineage>
        <taxon>Eukaryota</taxon>
        <taxon>Viridiplantae</taxon>
        <taxon>Streptophyta</taxon>
        <taxon>Embryophyta</taxon>
        <taxon>Tracheophyta</taxon>
        <taxon>Spermatophyta</taxon>
        <taxon>Magnoliopsida</taxon>
        <taxon>Liliopsida</taxon>
        <taxon>Asparagales</taxon>
        <taxon>Orchidaceae</taxon>
        <taxon>Vanilloideae</taxon>
        <taxon>Vanilleae</taxon>
        <taxon>Vanilla</taxon>
    </lineage>
</organism>
<dbReference type="OrthoDB" id="204058at2759"/>
<gene>
    <name evidence="4" type="ORF">HPP92_025510</name>
</gene>
<dbReference type="PROSITE" id="PS00584">
    <property type="entry name" value="PFKB_KINASES_2"/>
    <property type="match status" value="1"/>
</dbReference>
<sequence length="204" mass="21762">MSPDDLSRLSLLSALDGSHIVYFDGRLHETALIVAEEAWTSFTSIPSALVSILLRLPNVKFVIVTLGEKGCIMLERSTTDARESEEVEIGNLLESLLQKVDGSNIIPTCISSKPNLRISSDGIGAISGRLLVGTAERIPVSELIDTTGAGDAFIGAILYALCASMPAEKMIPFASRVAAAGCRALGARTGLPWRTNPRLAQFLH</sequence>
<comment type="caution">
    <text evidence="4">The sequence shown here is derived from an EMBL/GenBank/DDBJ whole genome shotgun (WGS) entry which is preliminary data.</text>
</comment>
<dbReference type="InterPro" id="IPR011611">
    <property type="entry name" value="PfkB_dom"/>
</dbReference>
<dbReference type="SUPFAM" id="SSF53613">
    <property type="entry name" value="Ribokinase-like"/>
    <property type="match status" value="1"/>
</dbReference>
<proteinExistence type="predicted"/>
<dbReference type="GO" id="GO:0016301">
    <property type="term" value="F:kinase activity"/>
    <property type="evidence" value="ECO:0007669"/>
    <property type="project" value="UniProtKB-KW"/>
</dbReference>
<dbReference type="Proteomes" id="UP000639772">
    <property type="component" value="Unassembled WGS sequence"/>
</dbReference>
<accession>A0A835PI11</accession>
<dbReference type="AlphaFoldDB" id="A0A835PI11"/>
<keyword evidence="1" id="KW-0808">Transferase</keyword>
<evidence type="ECO:0000313" key="4">
    <source>
        <dbReference type="EMBL" id="KAG0454206.1"/>
    </source>
</evidence>
<dbReference type="EMBL" id="JADCNM010000014">
    <property type="protein sequence ID" value="KAG0454206.1"/>
    <property type="molecule type" value="Genomic_DNA"/>
</dbReference>